<protein>
    <recommendedName>
        <fullName evidence="2">Antirepressor protein ant N-terminal domain-containing protein</fullName>
    </recommendedName>
</protein>
<proteinExistence type="predicted"/>
<feature type="coiled-coil region" evidence="1">
    <location>
        <begin position="115"/>
        <end position="172"/>
    </location>
</feature>
<evidence type="ECO:0000256" key="1">
    <source>
        <dbReference type="SAM" id="Coils"/>
    </source>
</evidence>
<evidence type="ECO:0000313" key="4">
    <source>
        <dbReference type="Proteomes" id="UP000693839"/>
    </source>
</evidence>
<feature type="domain" description="Antirepressor protein ant N-terminal" evidence="2">
    <location>
        <begin position="6"/>
        <end position="115"/>
    </location>
</feature>
<gene>
    <name evidence="3" type="ORF">Leef1_31</name>
</gene>
<keyword evidence="4" id="KW-1185">Reference proteome</keyword>
<dbReference type="PRINTS" id="PR01994">
    <property type="entry name" value="ANTIREPRESSR"/>
</dbReference>
<evidence type="ECO:0000313" key="3">
    <source>
        <dbReference type="EMBL" id="QQV91396.1"/>
    </source>
</evidence>
<keyword evidence="1" id="KW-0175">Coiled coil</keyword>
<organism evidence="3 4">
    <name type="scientific">Polaribacter phage Leef_1</name>
    <dbReference type="NCBI Taxonomy" id="2745684"/>
    <lineage>
        <taxon>Viruses</taxon>
        <taxon>Duplodnaviria</taxon>
        <taxon>Heunggongvirae</taxon>
        <taxon>Uroviricota</taxon>
        <taxon>Caudoviricetes</taxon>
        <taxon>Helgolandviridae</taxon>
        <taxon>Leefvirus</taxon>
        <taxon>Leefvirus Leef</taxon>
    </lineage>
</organism>
<sequence>MSNQVITVNEKEISIQSYYNEKFVAIKPICEAIGVDYDNQIEKINSDEILSQLTPLRGATGADGKTYKMRVISLRYVFGWLFTINPNKVKPEIKQDVINYKKECYDALFDTFTKRTSILKEKTKLQLEIEALEKELEEDTRVQKIKELKSSVKNASQRLNSLDKNVVDEQLDLFKKE</sequence>
<dbReference type="Proteomes" id="UP000693839">
    <property type="component" value="Segment"/>
</dbReference>
<dbReference type="InterPro" id="IPR018875">
    <property type="entry name" value="Antirepressor_Ant_N"/>
</dbReference>
<dbReference type="Pfam" id="PF10547">
    <property type="entry name" value="P22_AR_N"/>
    <property type="match status" value="1"/>
</dbReference>
<evidence type="ECO:0000259" key="2">
    <source>
        <dbReference type="Pfam" id="PF10547"/>
    </source>
</evidence>
<reference evidence="3" key="1">
    <citation type="submission" date="2020-07" db="EMBL/GenBank/DDBJ databases">
        <title>Highly diverse flavobacterial phages as mortality factor during North Sea spring blooms.</title>
        <authorList>
            <person name="Bartlau N."/>
            <person name="Wichels A."/>
            <person name="Krohne G."/>
            <person name="Adriaenssens E.M."/>
            <person name="Heins A."/>
            <person name="Fuchs B.M."/>
            <person name="Amann R."/>
            <person name="Moraru C."/>
        </authorList>
    </citation>
    <scope>NUCLEOTIDE SEQUENCE</scope>
</reference>
<dbReference type="EMBL" id="MT732473">
    <property type="protein sequence ID" value="QQV91396.1"/>
    <property type="molecule type" value="Genomic_DNA"/>
</dbReference>
<accession>A0A8E4ZKZ8</accession>
<name>A0A8E4ZKZ8_9CAUD</name>